<evidence type="ECO:0000259" key="2">
    <source>
        <dbReference type="Pfam" id="PF13946"/>
    </source>
</evidence>
<dbReference type="OrthoDB" id="7970799at2"/>
<feature type="compositionally biased region" description="Gly residues" evidence="1">
    <location>
        <begin position="26"/>
        <end position="39"/>
    </location>
</feature>
<gene>
    <name evidence="3" type="ORF">DK389_31215</name>
</gene>
<evidence type="ECO:0000256" key="1">
    <source>
        <dbReference type="SAM" id="MobiDB-lite"/>
    </source>
</evidence>
<accession>A0A2U8WDA4</accession>
<dbReference type="AlphaFoldDB" id="A0A2U8WDA4"/>
<evidence type="ECO:0000313" key="4">
    <source>
        <dbReference type="Proteomes" id="UP000245926"/>
    </source>
</evidence>
<protein>
    <recommendedName>
        <fullName evidence="2">DUF4214 domain-containing protein</fullName>
    </recommendedName>
</protein>
<dbReference type="Proteomes" id="UP000245926">
    <property type="component" value="Chromosome"/>
</dbReference>
<feature type="domain" description="DUF4214" evidence="2">
    <location>
        <begin position="217"/>
        <end position="285"/>
    </location>
</feature>
<name>A0A2U8WDA4_9HYPH</name>
<feature type="region of interest" description="Disordered" evidence="1">
    <location>
        <begin position="23"/>
        <end position="45"/>
    </location>
</feature>
<dbReference type="KEGG" id="mets:DK389_31215"/>
<evidence type="ECO:0000313" key="3">
    <source>
        <dbReference type="EMBL" id="AWN44165.1"/>
    </source>
</evidence>
<reference evidence="4" key="1">
    <citation type="submission" date="2018-05" db="EMBL/GenBank/DDBJ databases">
        <title>Complete Genome Sequence of Methylobacterium sp. 17SD2-17.</title>
        <authorList>
            <person name="Srinivasan S."/>
        </authorList>
    </citation>
    <scope>NUCLEOTIDE SEQUENCE [LARGE SCALE GENOMIC DNA]</scope>
    <source>
        <strain evidence="4">17SD2-17</strain>
    </source>
</reference>
<proteinExistence type="predicted"/>
<sequence length="299" mass="31348">MGAMTYQFTDMTDGRGLTPGLFTDLGGSGEGEASGGGTPNPGSENHTWFGSYTHYVGSTGGEVYALYNGLLERNPDPSSDYWLTLLTQGASLEEVTQGILTSPEGQTHINAPDTAGYVEQLYQTVLDRPSDPAGAAFWIASLNSGLSRAAAADGFVFSAEHIGQLQPAFDAGIFVPDPTASNISRLYYGLLDRSPDAGGLQAWHTQADFGTSLSAIAQGFLLSPEYAAQHPTSPTDAAYVGDLYEGALGRAPDAAGAQYWESALASQTLTRAEVAVGISESAEAHAYLSAFIEEGWLLA</sequence>
<organism evidence="3 4">
    <name type="scientific">Methylobacterium durans</name>
    <dbReference type="NCBI Taxonomy" id="2202825"/>
    <lineage>
        <taxon>Bacteria</taxon>
        <taxon>Pseudomonadati</taxon>
        <taxon>Pseudomonadota</taxon>
        <taxon>Alphaproteobacteria</taxon>
        <taxon>Hyphomicrobiales</taxon>
        <taxon>Methylobacteriaceae</taxon>
        <taxon>Methylobacterium</taxon>
    </lineage>
</organism>
<dbReference type="Pfam" id="PF13946">
    <property type="entry name" value="DUF4214"/>
    <property type="match status" value="2"/>
</dbReference>
<feature type="domain" description="DUF4214" evidence="2">
    <location>
        <begin position="102"/>
        <end position="163"/>
    </location>
</feature>
<dbReference type="InterPro" id="IPR025282">
    <property type="entry name" value="DUF4214"/>
</dbReference>
<dbReference type="InterPro" id="IPR038255">
    <property type="entry name" value="PBS_linker_sf"/>
</dbReference>
<keyword evidence="4" id="KW-1185">Reference proteome</keyword>
<dbReference type="Gene3D" id="1.10.3130.20">
    <property type="entry name" value="Phycobilisome linker domain"/>
    <property type="match status" value="2"/>
</dbReference>
<dbReference type="EMBL" id="CP029550">
    <property type="protein sequence ID" value="AWN44165.1"/>
    <property type="molecule type" value="Genomic_DNA"/>
</dbReference>